<proteinExistence type="predicted"/>
<keyword evidence="2" id="KW-1185">Reference proteome</keyword>
<dbReference type="AlphaFoldDB" id="A0A397UP60"/>
<protein>
    <submittedName>
        <fullName evidence="1">Uncharacterized protein</fullName>
    </submittedName>
</protein>
<organism evidence="1 2">
    <name type="scientific">Gigaspora rosea</name>
    <dbReference type="NCBI Taxonomy" id="44941"/>
    <lineage>
        <taxon>Eukaryota</taxon>
        <taxon>Fungi</taxon>
        <taxon>Fungi incertae sedis</taxon>
        <taxon>Mucoromycota</taxon>
        <taxon>Glomeromycotina</taxon>
        <taxon>Glomeromycetes</taxon>
        <taxon>Diversisporales</taxon>
        <taxon>Gigasporaceae</taxon>
        <taxon>Gigaspora</taxon>
    </lineage>
</organism>
<evidence type="ECO:0000313" key="2">
    <source>
        <dbReference type="Proteomes" id="UP000266673"/>
    </source>
</evidence>
<dbReference type="OrthoDB" id="2430774at2759"/>
<accession>A0A397UP60</accession>
<evidence type="ECO:0000313" key="1">
    <source>
        <dbReference type="EMBL" id="RIB10957.1"/>
    </source>
</evidence>
<name>A0A397UP60_9GLOM</name>
<dbReference type="EMBL" id="QKWP01001191">
    <property type="protein sequence ID" value="RIB10957.1"/>
    <property type="molecule type" value="Genomic_DNA"/>
</dbReference>
<gene>
    <name evidence="1" type="ORF">C2G38_2043063</name>
</gene>
<reference evidence="1 2" key="1">
    <citation type="submission" date="2018-06" db="EMBL/GenBank/DDBJ databases">
        <title>Comparative genomics reveals the genomic features of Rhizophagus irregularis, R. cerebriforme, R. diaphanum and Gigaspora rosea, and their symbiotic lifestyle signature.</title>
        <authorList>
            <person name="Morin E."/>
            <person name="San Clemente H."/>
            <person name="Chen E.C.H."/>
            <person name="De La Providencia I."/>
            <person name="Hainaut M."/>
            <person name="Kuo A."/>
            <person name="Kohler A."/>
            <person name="Murat C."/>
            <person name="Tang N."/>
            <person name="Roy S."/>
            <person name="Loubradou J."/>
            <person name="Henrissat B."/>
            <person name="Grigoriev I.V."/>
            <person name="Corradi N."/>
            <person name="Roux C."/>
            <person name="Martin F.M."/>
        </authorList>
    </citation>
    <scope>NUCLEOTIDE SEQUENCE [LARGE SCALE GENOMIC DNA]</scope>
    <source>
        <strain evidence="1 2">DAOM 194757</strain>
    </source>
</reference>
<sequence>MYVMRWNGEQCPGNPCRFIRNIQNAMNSAHWQSQERLQKWNKDRDKINWSLFQDYLNYESKPLQRSTNPKESYMKSFKIKLFLDELPMMENMYKRNKKKYKSDICQRCLKNVETNNHWIEYQDNEVSKYRLIYDMVSKILIKVNNFTEHKVQELTGILNKNKDKEDHEIKPLAGIMTKIAKREVNALGKEIKGKRNFCCYVLHKMNKNLNKHIWKRRCIYIAAISDELIQEKTESEQQETREENINEKRKEVIDRTYRKMDI</sequence>
<comment type="caution">
    <text evidence="1">The sequence shown here is derived from an EMBL/GenBank/DDBJ whole genome shotgun (WGS) entry which is preliminary data.</text>
</comment>
<dbReference type="Proteomes" id="UP000266673">
    <property type="component" value="Unassembled WGS sequence"/>
</dbReference>